<organism evidence="1 2">
    <name type="scientific">Flavobacterium enshiense DK69</name>
    <dbReference type="NCBI Taxonomy" id="1107311"/>
    <lineage>
        <taxon>Bacteria</taxon>
        <taxon>Pseudomonadati</taxon>
        <taxon>Bacteroidota</taxon>
        <taxon>Flavobacteriia</taxon>
        <taxon>Flavobacteriales</taxon>
        <taxon>Flavobacteriaceae</taxon>
        <taxon>Flavobacterium</taxon>
    </lineage>
</organism>
<sequence length="178" mass="20474">MSNCVVIPDNGIPYALSELKQLVYNKCGFVLLNPLEEKESADYAACRFQLNNLNVVFRSAKITPTKIGQFVTLWKRIENGPIQPFDFSDDVDLFVINTKTENHFGQFVFPKAVLLEQGVISSGLKDGKRAIRVYPPWDITISKQAKKTQSWQRDYFFEIPFDGLIDLDQVKKLYFQKL</sequence>
<evidence type="ECO:0000313" key="1">
    <source>
        <dbReference type="EMBL" id="KGO96580.1"/>
    </source>
</evidence>
<dbReference type="AlphaFoldDB" id="A0A0A2N801"/>
<dbReference type="Gene3D" id="3.40.1350.140">
    <property type="entry name" value="MepB-like"/>
    <property type="match status" value="1"/>
</dbReference>
<dbReference type="STRING" id="1107311.Q767_06730"/>
<dbReference type="PATRIC" id="fig|1107311.5.peg.2530"/>
<dbReference type="InterPro" id="IPR011235">
    <property type="entry name" value="MepB-like"/>
</dbReference>
<dbReference type="InterPro" id="IPR038231">
    <property type="entry name" value="MepB-like_sf"/>
</dbReference>
<reference evidence="1 2" key="2">
    <citation type="journal article" date="2015" name="Stand. Genomic Sci.">
        <title>High quality draft genomic sequence of Flavobacterium enshiense DK69(T) and comparison among Flavobacterium genomes.</title>
        <authorList>
            <person name="Zeng Z."/>
            <person name="Chen C."/>
            <person name="Du H."/>
            <person name="Wang G."/>
            <person name="Li M."/>
        </authorList>
    </citation>
    <scope>NUCLEOTIDE SEQUENCE [LARGE SCALE GENOMIC DNA]</scope>
    <source>
        <strain evidence="1 2">DK69</strain>
    </source>
</reference>
<gene>
    <name evidence="1" type="ORF">Q767_06730</name>
</gene>
<dbReference type="Pfam" id="PF08877">
    <property type="entry name" value="MepB-like"/>
    <property type="match status" value="1"/>
</dbReference>
<proteinExistence type="predicted"/>
<accession>A0A0A2N801</accession>
<evidence type="ECO:0008006" key="3">
    <source>
        <dbReference type="Google" id="ProtNLM"/>
    </source>
</evidence>
<dbReference type="EMBL" id="JRLZ01000004">
    <property type="protein sequence ID" value="KGO96580.1"/>
    <property type="molecule type" value="Genomic_DNA"/>
</dbReference>
<comment type="caution">
    <text evidence="1">The sequence shown here is derived from an EMBL/GenBank/DDBJ whole genome shotgun (WGS) entry which is preliminary data.</text>
</comment>
<dbReference type="PIRSF" id="PIRSF032285">
    <property type="entry name" value="UCP032285"/>
    <property type="match status" value="1"/>
</dbReference>
<dbReference type="eggNOG" id="COG4815">
    <property type="taxonomic scope" value="Bacteria"/>
</dbReference>
<evidence type="ECO:0000313" key="2">
    <source>
        <dbReference type="Proteomes" id="UP000030149"/>
    </source>
</evidence>
<name>A0A0A2N801_9FLAO</name>
<dbReference type="Proteomes" id="UP000030149">
    <property type="component" value="Unassembled WGS sequence"/>
</dbReference>
<reference evidence="2" key="1">
    <citation type="submission" date="2013-09" db="EMBL/GenBank/DDBJ databases">
        <authorList>
            <person name="Zeng Z."/>
            <person name="Chen C."/>
        </authorList>
    </citation>
    <scope>NUCLEOTIDE SEQUENCE [LARGE SCALE GENOMIC DNA]</scope>
    <source>
        <strain evidence="2">DK69</strain>
    </source>
</reference>
<protein>
    <recommendedName>
        <fullName evidence="3">MepB domain containing protein</fullName>
    </recommendedName>
</protein>
<keyword evidence="2" id="KW-1185">Reference proteome</keyword>